<proteinExistence type="predicted"/>
<dbReference type="InterPro" id="IPR039536">
    <property type="entry name" value="TetR_C_Proteobacteria"/>
</dbReference>
<feature type="domain" description="HTH tetR-type" evidence="5">
    <location>
        <begin position="11"/>
        <end position="71"/>
    </location>
</feature>
<evidence type="ECO:0000313" key="7">
    <source>
        <dbReference type="Proteomes" id="UP000024836"/>
    </source>
</evidence>
<evidence type="ECO:0000256" key="1">
    <source>
        <dbReference type="ARBA" id="ARBA00023015"/>
    </source>
</evidence>
<dbReference type="PANTHER" id="PTHR30055:SF146">
    <property type="entry name" value="HTH-TYPE TRANSCRIPTIONAL DUAL REGULATOR CECR"/>
    <property type="match status" value="1"/>
</dbReference>
<dbReference type="FunFam" id="1.10.10.60:FF:000141">
    <property type="entry name" value="TetR family transcriptional regulator"/>
    <property type="match status" value="1"/>
</dbReference>
<name>A0A058ZM18_9RHOB</name>
<accession>A0A058ZM18</accession>
<dbReference type="OrthoDB" id="9816431at2"/>
<dbReference type="GO" id="GO:0003700">
    <property type="term" value="F:DNA-binding transcription factor activity"/>
    <property type="evidence" value="ECO:0007669"/>
    <property type="project" value="TreeGrafter"/>
</dbReference>
<dbReference type="Proteomes" id="UP000024836">
    <property type="component" value="Unassembled WGS sequence"/>
</dbReference>
<comment type="caution">
    <text evidence="6">The sequence shown here is derived from an EMBL/GenBank/DDBJ whole genome shotgun (WGS) entry which is preliminary data.</text>
</comment>
<dbReference type="GO" id="GO:0000976">
    <property type="term" value="F:transcription cis-regulatory region binding"/>
    <property type="evidence" value="ECO:0007669"/>
    <property type="project" value="TreeGrafter"/>
</dbReference>
<dbReference type="PROSITE" id="PS50977">
    <property type="entry name" value="HTH_TETR_2"/>
    <property type="match status" value="1"/>
</dbReference>
<dbReference type="Pfam" id="PF00440">
    <property type="entry name" value="TetR_N"/>
    <property type="match status" value="1"/>
</dbReference>
<dbReference type="PATRIC" id="fig|1461693.3.peg.1560"/>
<dbReference type="PRINTS" id="PR00455">
    <property type="entry name" value="HTHTETR"/>
</dbReference>
<dbReference type="Gene3D" id="1.10.10.60">
    <property type="entry name" value="Homeodomain-like"/>
    <property type="match status" value="1"/>
</dbReference>
<gene>
    <name evidence="6" type="ORF">ATO10_07667</name>
</gene>
<evidence type="ECO:0000259" key="5">
    <source>
        <dbReference type="PROSITE" id="PS50977"/>
    </source>
</evidence>
<dbReference type="AlphaFoldDB" id="A0A058ZM18"/>
<keyword evidence="2 4" id="KW-0238">DNA-binding</keyword>
<dbReference type="SUPFAM" id="SSF48498">
    <property type="entry name" value="Tetracyclin repressor-like, C-terminal domain"/>
    <property type="match status" value="1"/>
</dbReference>
<evidence type="ECO:0000256" key="4">
    <source>
        <dbReference type="PROSITE-ProRule" id="PRU00335"/>
    </source>
</evidence>
<dbReference type="eggNOG" id="COG1309">
    <property type="taxonomic scope" value="Bacteria"/>
</dbReference>
<evidence type="ECO:0000256" key="3">
    <source>
        <dbReference type="ARBA" id="ARBA00023163"/>
    </source>
</evidence>
<dbReference type="Pfam" id="PF14246">
    <property type="entry name" value="TetR_C_7"/>
    <property type="match status" value="1"/>
</dbReference>
<dbReference type="InterPro" id="IPR036271">
    <property type="entry name" value="Tet_transcr_reg_TetR-rel_C_sf"/>
</dbReference>
<keyword evidence="1" id="KW-0805">Transcription regulation</keyword>
<dbReference type="Gene3D" id="1.10.357.10">
    <property type="entry name" value="Tetracycline Repressor, domain 2"/>
    <property type="match status" value="1"/>
</dbReference>
<dbReference type="InterPro" id="IPR023772">
    <property type="entry name" value="DNA-bd_HTH_TetR-type_CS"/>
</dbReference>
<organism evidence="6 7">
    <name type="scientific">Actibacterium atlanticum</name>
    <dbReference type="NCBI Taxonomy" id="1461693"/>
    <lineage>
        <taxon>Bacteria</taxon>
        <taxon>Pseudomonadati</taxon>
        <taxon>Pseudomonadota</taxon>
        <taxon>Alphaproteobacteria</taxon>
        <taxon>Rhodobacterales</taxon>
        <taxon>Roseobacteraceae</taxon>
        <taxon>Actibacterium</taxon>
    </lineage>
</organism>
<dbReference type="PANTHER" id="PTHR30055">
    <property type="entry name" value="HTH-TYPE TRANSCRIPTIONAL REGULATOR RUTR"/>
    <property type="match status" value="1"/>
</dbReference>
<dbReference type="InterPro" id="IPR001647">
    <property type="entry name" value="HTH_TetR"/>
</dbReference>
<dbReference type="RefSeq" id="WP_035250093.1">
    <property type="nucleotide sequence ID" value="NZ_AQQY01000004.1"/>
</dbReference>
<dbReference type="EMBL" id="AQQY01000004">
    <property type="protein sequence ID" value="KCV82250.1"/>
    <property type="molecule type" value="Genomic_DNA"/>
</dbReference>
<dbReference type="InterPro" id="IPR009057">
    <property type="entry name" value="Homeodomain-like_sf"/>
</dbReference>
<keyword evidence="7" id="KW-1185">Reference proteome</keyword>
<evidence type="ECO:0000256" key="2">
    <source>
        <dbReference type="ARBA" id="ARBA00023125"/>
    </source>
</evidence>
<dbReference type="PROSITE" id="PS01081">
    <property type="entry name" value="HTH_TETR_1"/>
    <property type="match status" value="1"/>
</dbReference>
<dbReference type="SUPFAM" id="SSF46689">
    <property type="entry name" value="Homeodomain-like"/>
    <property type="match status" value="1"/>
</dbReference>
<protein>
    <submittedName>
        <fullName evidence="6">TetR family transcriptional regulator</fullName>
    </submittedName>
</protein>
<dbReference type="STRING" id="1461693.ATO10_07667"/>
<keyword evidence="3" id="KW-0804">Transcription</keyword>
<reference evidence="6 7" key="1">
    <citation type="submission" date="2013-04" db="EMBL/GenBank/DDBJ databases">
        <title>Shimia sp. 22II-S11-Z10 Genome Sequencing.</title>
        <authorList>
            <person name="Lai Q."/>
            <person name="Li G."/>
            <person name="Shao Z."/>
        </authorList>
    </citation>
    <scope>NUCLEOTIDE SEQUENCE [LARGE SCALE GENOMIC DNA]</scope>
    <source>
        <strain evidence="7">22II-S11-Z10</strain>
    </source>
</reference>
<feature type="DNA-binding region" description="H-T-H motif" evidence="4">
    <location>
        <begin position="34"/>
        <end position="53"/>
    </location>
</feature>
<evidence type="ECO:0000313" key="6">
    <source>
        <dbReference type="EMBL" id="KCV82250.1"/>
    </source>
</evidence>
<sequence length="208" mass="23103">MTTASAQIRKGRKFDQVLEGAREVFLEFGFEGASVDDIARAAKVSKATLYSYFPDKRLLFLEVATRECSRQAETALAAINLDDPAPQVLRAAGEHLLAFIQTSLGRSIYRLCVGECLRFPELAQAFYASGPRTVHTELSAFLTRAVDRGELIIEDISLAADQFAELVKADMFAKLVFGVQTEFTKVELDRIIDGAVQMFMARYANTDF</sequence>
<dbReference type="InterPro" id="IPR050109">
    <property type="entry name" value="HTH-type_TetR-like_transc_reg"/>
</dbReference>